<name>A0AAD4B9H4_BOLED</name>
<organism evidence="1 2">
    <name type="scientific">Boletus edulis BED1</name>
    <dbReference type="NCBI Taxonomy" id="1328754"/>
    <lineage>
        <taxon>Eukaryota</taxon>
        <taxon>Fungi</taxon>
        <taxon>Dikarya</taxon>
        <taxon>Basidiomycota</taxon>
        <taxon>Agaricomycotina</taxon>
        <taxon>Agaricomycetes</taxon>
        <taxon>Agaricomycetidae</taxon>
        <taxon>Boletales</taxon>
        <taxon>Boletineae</taxon>
        <taxon>Boletaceae</taxon>
        <taxon>Boletoideae</taxon>
        <taxon>Boletus</taxon>
    </lineage>
</organism>
<dbReference type="AlphaFoldDB" id="A0AAD4B9H4"/>
<protein>
    <submittedName>
        <fullName evidence="1">Uncharacterized protein</fullName>
    </submittedName>
</protein>
<evidence type="ECO:0000313" key="2">
    <source>
        <dbReference type="Proteomes" id="UP001194468"/>
    </source>
</evidence>
<comment type="caution">
    <text evidence="1">The sequence shown here is derived from an EMBL/GenBank/DDBJ whole genome shotgun (WGS) entry which is preliminary data.</text>
</comment>
<sequence length="50" mass="5414">MALKPAVSLRPAKKSNFQAPTRLPILVSSPPTVYNPGFKYTFPGPPVANF</sequence>
<reference evidence="1" key="1">
    <citation type="submission" date="2019-10" db="EMBL/GenBank/DDBJ databases">
        <authorList>
            <consortium name="DOE Joint Genome Institute"/>
            <person name="Kuo A."/>
            <person name="Miyauchi S."/>
            <person name="Kiss E."/>
            <person name="Drula E."/>
            <person name="Kohler A."/>
            <person name="Sanchez-Garcia M."/>
            <person name="Andreopoulos B."/>
            <person name="Barry K.W."/>
            <person name="Bonito G."/>
            <person name="Buee M."/>
            <person name="Carver A."/>
            <person name="Chen C."/>
            <person name="Cichocki N."/>
            <person name="Clum A."/>
            <person name="Culley D."/>
            <person name="Crous P.W."/>
            <person name="Fauchery L."/>
            <person name="Girlanda M."/>
            <person name="Hayes R."/>
            <person name="Keri Z."/>
            <person name="LaButti K."/>
            <person name="Lipzen A."/>
            <person name="Lombard V."/>
            <person name="Magnuson J."/>
            <person name="Maillard F."/>
            <person name="Morin E."/>
            <person name="Murat C."/>
            <person name="Nolan M."/>
            <person name="Ohm R."/>
            <person name="Pangilinan J."/>
            <person name="Pereira M."/>
            <person name="Perotto S."/>
            <person name="Peter M."/>
            <person name="Riley R."/>
            <person name="Sitrit Y."/>
            <person name="Stielow B."/>
            <person name="Szollosi G."/>
            <person name="Zifcakova L."/>
            <person name="Stursova M."/>
            <person name="Spatafora J.W."/>
            <person name="Tedersoo L."/>
            <person name="Vaario L.-M."/>
            <person name="Yamada A."/>
            <person name="Yan M."/>
            <person name="Wang P."/>
            <person name="Xu J."/>
            <person name="Bruns T."/>
            <person name="Baldrian P."/>
            <person name="Vilgalys R."/>
            <person name="Henrissat B."/>
            <person name="Grigoriev I.V."/>
            <person name="Hibbett D."/>
            <person name="Nagy L.G."/>
            <person name="Martin F.M."/>
        </authorList>
    </citation>
    <scope>NUCLEOTIDE SEQUENCE</scope>
    <source>
        <strain evidence="1">BED1</strain>
    </source>
</reference>
<accession>A0AAD4B9H4</accession>
<evidence type="ECO:0000313" key="1">
    <source>
        <dbReference type="EMBL" id="KAF8414593.1"/>
    </source>
</evidence>
<reference evidence="1" key="2">
    <citation type="journal article" date="2020" name="Nat. Commun.">
        <title>Large-scale genome sequencing of mycorrhizal fungi provides insights into the early evolution of symbiotic traits.</title>
        <authorList>
            <person name="Miyauchi S."/>
            <person name="Kiss E."/>
            <person name="Kuo A."/>
            <person name="Drula E."/>
            <person name="Kohler A."/>
            <person name="Sanchez-Garcia M."/>
            <person name="Morin E."/>
            <person name="Andreopoulos B."/>
            <person name="Barry K.W."/>
            <person name="Bonito G."/>
            <person name="Buee M."/>
            <person name="Carver A."/>
            <person name="Chen C."/>
            <person name="Cichocki N."/>
            <person name="Clum A."/>
            <person name="Culley D."/>
            <person name="Crous P.W."/>
            <person name="Fauchery L."/>
            <person name="Girlanda M."/>
            <person name="Hayes R.D."/>
            <person name="Keri Z."/>
            <person name="LaButti K."/>
            <person name="Lipzen A."/>
            <person name="Lombard V."/>
            <person name="Magnuson J."/>
            <person name="Maillard F."/>
            <person name="Murat C."/>
            <person name="Nolan M."/>
            <person name="Ohm R.A."/>
            <person name="Pangilinan J."/>
            <person name="Pereira M.F."/>
            <person name="Perotto S."/>
            <person name="Peter M."/>
            <person name="Pfister S."/>
            <person name="Riley R."/>
            <person name="Sitrit Y."/>
            <person name="Stielow J.B."/>
            <person name="Szollosi G."/>
            <person name="Zifcakova L."/>
            <person name="Stursova M."/>
            <person name="Spatafora J.W."/>
            <person name="Tedersoo L."/>
            <person name="Vaario L.M."/>
            <person name="Yamada A."/>
            <person name="Yan M."/>
            <person name="Wang P."/>
            <person name="Xu J."/>
            <person name="Bruns T."/>
            <person name="Baldrian P."/>
            <person name="Vilgalys R."/>
            <person name="Dunand C."/>
            <person name="Henrissat B."/>
            <person name="Grigoriev I.V."/>
            <person name="Hibbett D."/>
            <person name="Nagy L.G."/>
            <person name="Martin F.M."/>
        </authorList>
    </citation>
    <scope>NUCLEOTIDE SEQUENCE</scope>
    <source>
        <strain evidence="1">BED1</strain>
    </source>
</reference>
<dbReference type="EMBL" id="WHUW01000473">
    <property type="protein sequence ID" value="KAF8414593.1"/>
    <property type="molecule type" value="Genomic_DNA"/>
</dbReference>
<gene>
    <name evidence="1" type="ORF">L210DRAFT_3658826</name>
</gene>
<dbReference type="Proteomes" id="UP001194468">
    <property type="component" value="Unassembled WGS sequence"/>
</dbReference>
<proteinExistence type="predicted"/>
<keyword evidence="2" id="KW-1185">Reference proteome</keyword>